<accession>A0A8K0SX46</accession>
<keyword evidence="3" id="KW-0949">S-adenosyl-L-methionine</keyword>
<feature type="signal peptide" evidence="5">
    <location>
        <begin position="1"/>
        <end position="17"/>
    </location>
</feature>
<evidence type="ECO:0000313" key="7">
    <source>
        <dbReference type="EMBL" id="KAH7319575.1"/>
    </source>
</evidence>
<organism evidence="7 8">
    <name type="scientific">Stachybotrys elegans</name>
    <dbReference type="NCBI Taxonomy" id="80388"/>
    <lineage>
        <taxon>Eukaryota</taxon>
        <taxon>Fungi</taxon>
        <taxon>Dikarya</taxon>
        <taxon>Ascomycota</taxon>
        <taxon>Pezizomycotina</taxon>
        <taxon>Sordariomycetes</taxon>
        <taxon>Hypocreomycetidae</taxon>
        <taxon>Hypocreales</taxon>
        <taxon>Stachybotryaceae</taxon>
        <taxon>Stachybotrys</taxon>
    </lineage>
</organism>
<dbReference type="GO" id="GO:0008171">
    <property type="term" value="F:O-methyltransferase activity"/>
    <property type="evidence" value="ECO:0007669"/>
    <property type="project" value="InterPro"/>
</dbReference>
<dbReference type="SUPFAM" id="SSF53335">
    <property type="entry name" value="S-adenosyl-L-methionine-dependent methyltransferases"/>
    <property type="match status" value="1"/>
</dbReference>
<dbReference type="GO" id="GO:0032259">
    <property type="term" value="P:methylation"/>
    <property type="evidence" value="ECO:0007669"/>
    <property type="project" value="UniProtKB-KW"/>
</dbReference>
<feature type="chain" id="PRO_5035457366" evidence="5">
    <location>
        <begin position="18"/>
        <end position="460"/>
    </location>
</feature>
<dbReference type="Proteomes" id="UP000813444">
    <property type="component" value="Unassembled WGS sequence"/>
</dbReference>
<dbReference type="PANTHER" id="PTHR43712">
    <property type="entry name" value="PUTATIVE (AFU_ORTHOLOGUE AFUA_4G14580)-RELATED"/>
    <property type="match status" value="1"/>
</dbReference>
<dbReference type="Pfam" id="PF00891">
    <property type="entry name" value="Methyltransf_2"/>
    <property type="match status" value="1"/>
</dbReference>
<evidence type="ECO:0000256" key="2">
    <source>
        <dbReference type="ARBA" id="ARBA00022679"/>
    </source>
</evidence>
<evidence type="ECO:0000256" key="5">
    <source>
        <dbReference type="SAM" id="SignalP"/>
    </source>
</evidence>
<protein>
    <submittedName>
        <fullName evidence="7">S-adenosyl-L-methionine-dependent methyltransferase</fullName>
    </submittedName>
</protein>
<evidence type="ECO:0000259" key="6">
    <source>
        <dbReference type="Pfam" id="PF00891"/>
    </source>
</evidence>
<sequence length="460" mass="49824">MTLTLSLLLALAQRISAHADALSAAAARLAHPPRSLSPHPSNPTSLLPPGAPAAARAEQTALRDALTEAQILATDATEFVPELAVANNLFASVRWLCHFDIPGALPLDPGGPGGSYSSRSYADVAKHAGVPEHQLRSIARMAMLAGFLAEPSPDADALCHSRLSAAMAEQPQLLEWARFVTSSSAPMVSRMVEATERWGDDRAANHTAYAIAWDTDQTVFGHVAAHPELQASWASYMRATTQSEVMSLAHLVDAWRPGWERLQARRGVLVDVGGGAGHVSTALARAFPGLRAVVQDRREVIERAQRENAPGLRAEGLPLAFQPHDFFAPQPVRPSGWDRSDAGDVYLLRQILHDWGDEQAVLILRHLAAALEASGPHARLVIMDTILPPPGSVSRSDEARLRVRDLTMLQAHNAYERSMAQWERLLADAHPALRIRTTIQPFKSLMAVIEVAWDPSPPSA</sequence>
<evidence type="ECO:0000256" key="4">
    <source>
        <dbReference type="SAM" id="MobiDB-lite"/>
    </source>
</evidence>
<dbReference type="Gene3D" id="3.40.50.150">
    <property type="entry name" value="Vaccinia Virus protein VP39"/>
    <property type="match status" value="1"/>
</dbReference>
<keyword evidence="8" id="KW-1185">Reference proteome</keyword>
<dbReference type="InterPro" id="IPR016461">
    <property type="entry name" value="COMT-like"/>
</dbReference>
<keyword evidence="5" id="KW-0732">Signal</keyword>
<feature type="region of interest" description="Disordered" evidence="4">
    <location>
        <begin position="31"/>
        <end position="54"/>
    </location>
</feature>
<evidence type="ECO:0000313" key="8">
    <source>
        <dbReference type="Proteomes" id="UP000813444"/>
    </source>
</evidence>
<dbReference type="InterPro" id="IPR001077">
    <property type="entry name" value="COMT_C"/>
</dbReference>
<dbReference type="PROSITE" id="PS51683">
    <property type="entry name" value="SAM_OMT_II"/>
    <property type="match status" value="1"/>
</dbReference>
<dbReference type="PANTHER" id="PTHR43712:SF19">
    <property type="entry name" value="DUAL O-METHYLTRANSFERASE_FAD-DEPENDENT MONOOXYGENASE ELCB"/>
    <property type="match status" value="1"/>
</dbReference>
<evidence type="ECO:0000256" key="3">
    <source>
        <dbReference type="ARBA" id="ARBA00022691"/>
    </source>
</evidence>
<gene>
    <name evidence="7" type="ORF">B0I35DRAFT_450730</name>
</gene>
<reference evidence="7" key="1">
    <citation type="journal article" date="2021" name="Nat. Commun.">
        <title>Genetic determinants of endophytism in the Arabidopsis root mycobiome.</title>
        <authorList>
            <person name="Mesny F."/>
            <person name="Miyauchi S."/>
            <person name="Thiergart T."/>
            <person name="Pickel B."/>
            <person name="Atanasova L."/>
            <person name="Karlsson M."/>
            <person name="Huettel B."/>
            <person name="Barry K.W."/>
            <person name="Haridas S."/>
            <person name="Chen C."/>
            <person name="Bauer D."/>
            <person name="Andreopoulos W."/>
            <person name="Pangilinan J."/>
            <person name="LaButti K."/>
            <person name="Riley R."/>
            <person name="Lipzen A."/>
            <person name="Clum A."/>
            <person name="Drula E."/>
            <person name="Henrissat B."/>
            <person name="Kohler A."/>
            <person name="Grigoriev I.V."/>
            <person name="Martin F.M."/>
            <person name="Hacquard S."/>
        </authorList>
    </citation>
    <scope>NUCLEOTIDE SEQUENCE</scope>
    <source>
        <strain evidence="7">MPI-CAGE-CH-0235</strain>
    </source>
</reference>
<keyword evidence="2" id="KW-0808">Transferase</keyword>
<dbReference type="EMBL" id="JAGPNK010000006">
    <property type="protein sequence ID" value="KAH7319575.1"/>
    <property type="molecule type" value="Genomic_DNA"/>
</dbReference>
<dbReference type="AlphaFoldDB" id="A0A8K0SX46"/>
<proteinExistence type="predicted"/>
<feature type="domain" description="O-methyltransferase C-terminal" evidence="6">
    <location>
        <begin position="267"/>
        <end position="429"/>
    </location>
</feature>
<evidence type="ECO:0000256" key="1">
    <source>
        <dbReference type="ARBA" id="ARBA00022603"/>
    </source>
</evidence>
<keyword evidence="1 7" id="KW-0489">Methyltransferase</keyword>
<dbReference type="InterPro" id="IPR029063">
    <property type="entry name" value="SAM-dependent_MTases_sf"/>
</dbReference>
<dbReference type="OrthoDB" id="1606438at2759"/>
<name>A0A8K0SX46_9HYPO</name>
<comment type="caution">
    <text evidence="7">The sequence shown here is derived from an EMBL/GenBank/DDBJ whole genome shotgun (WGS) entry which is preliminary data.</text>
</comment>